<dbReference type="CDD" id="cd02511">
    <property type="entry name" value="Beta4Glucosyltransferase"/>
    <property type="match status" value="1"/>
</dbReference>
<feature type="domain" description="Glycosyltransferase 2-like" evidence="2">
    <location>
        <begin position="6"/>
        <end position="129"/>
    </location>
</feature>
<accession>A0A017RY01</accession>
<dbReference type="InterPro" id="IPR001173">
    <property type="entry name" value="Glyco_trans_2-like"/>
</dbReference>
<dbReference type="InterPro" id="IPR029044">
    <property type="entry name" value="Nucleotide-diphossugar_trans"/>
</dbReference>
<dbReference type="InterPro" id="IPR019734">
    <property type="entry name" value="TPR_rpt"/>
</dbReference>
<dbReference type="Pfam" id="PF13181">
    <property type="entry name" value="TPR_8"/>
    <property type="match status" value="1"/>
</dbReference>
<dbReference type="SUPFAM" id="SSF48452">
    <property type="entry name" value="TPR-like"/>
    <property type="match status" value="1"/>
</dbReference>
<dbReference type="SUPFAM" id="SSF53448">
    <property type="entry name" value="Nucleotide-diphospho-sugar transferases"/>
    <property type="match status" value="1"/>
</dbReference>
<evidence type="ECO:0000313" key="3">
    <source>
        <dbReference type="EMBL" id="EYE89461.1"/>
    </source>
</evidence>
<protein>
    <submittedName>
        <fullName evidence="3">Glycosyl transferase</fullName>
    </submittedName>
</protein>
<dbReference type="InterPro" id="IPR011990">
    <property type="entry name" value="TPR-like_helical_dom_sf"/>
</dbReference>
<dbReference type="RefSeq" id="WP_035377813.1">
    <property type="nucleotide sequence ID" value="NZ_AZQP01000004.1"/>
</dbReference>
<keyword evidence="4" id="KW-1185">Reference proteome</keyword>
<dbReference type="PROSITE" id="PS50293">
    <property type="entry name" value="TPR_REGION"/>
    <property type="match status" value="1"/>
</dbReference>
<evidence type="ECO:0000256" key="1">
    <source>
        <dbReference type="PROSITE-ProRule" id="PRU00339"/>
    </source>
</evidence>
<name>A0A017RY01_9CLOT</name>
<dbReference type="Gene3D" id="1.25.40.10">
    <property type="entry name" value="Tetratricopeptide repeat domain"/>
    <property type="match status" value="3"/>
</dbReference>
<dbReference type="Proteomes" id="UP000019681">
    <property type="component" value="Unassembled WGS sequence"/>
</dbReference>
<comment type="caution">
    <text evidence="3">The sequence shown here is derived from an EMBL/GenBank/DDBJ whole genome shotgun (WGS) entry which is preliminary data.</text>
</comment>
<dbReference type="Pfam" id="PF00515">
    <property type="entry name" value="TPR_1"/>
    <property type="match status" value="1"/>
</dbReference>
<gene>
    <name evidence="3" type="ORF">Q428_02435</name>
</gene>
<dbReference type="SUPFAM" id="SSF81901">
    <property type="entry name" value="HCP-like"/>
    <property type="match status" value="1"/>
</dbReference>
<dbReference type="STRING" id="1403537.Q428_02435"/>
<dbReference type="PANTHER" id="PTHR43630:SF2">
    <property type="entry name" value="GLYCOSYLTRANSFERASE"/>
    <property type="match status" value="1"/>
</dbReference>
<dbReference type="PANTHER" id="PTHR43630">
    <property type="entry name" value="POLY-BETA-1,6-N-ACETYL-D-GLUCOSAMINE SYNTHASE"/>
    <property type="match status" value="1"/>
</dbReference>
<proteinExistence type="predicted"/>
<dbReference type="AlphaFoldDB" id="A0A017RY01"/>
<dbReference type="OrthoDB" id="9815923at2"/>
<dbReference type="SMART" id="SM00028">
    <property type="entry name" value="TPR"/>
    <property type="match status" value="5"/>
</dbReference>
<evidence type="ECO:0000313" key="4">
    <source>
        <dbReference type="Proteomes" id="UP000019681"/>
    </source>
</evidence>
<dbReference type="Gene3D" id="3.90.550.10">
    <property type="entry name" value="Spore Coat Polysaccharide Biosynthesis Protein SpsA, Chain A"/>
    <property type="match status" value="1"/>
</dbReference>
<organism evidence="3 4">
    <name type="scientific">Fervidicella metallireducens AeB</name>
    <dbReference type="NCBI Taxonomy" id="1403537"/>
    <lineage>
        <taxon>Bacteria</taxon>
        <taxon>Bacillati</taxon>
        <taxon>Bacillota</taxon>
        <taxon>Clostridia</taxon>
        <taxon>Eubacteriales</taxon>
        <taxon>Clostridiaceae</taxon>
        <taxon>Fervidicella</taxon>
    </lineage>
</organism>
<dbReference type="GO" id="GO:0016740">
    <property type="term" value="F:transferase activity"/>
    <property type="evidence" value="ECO:0007669"/>
    <property type="project" value="UniProtKB-KW"/>
</dbReference>
<sequence length="600" mass="69935">MNSFLSVCMIVKDEENNIRRCFESIYSVANEIIVVDTGSKDNTKEIARTFGAKVYDFQWVDDFSKARNYSIEKASGNWILIMDADDELDKNDSSKILDIINNPDSADVYMLNTVCYYGDLPGNERVLNVSIRLFRNKPSLRYEGRIHEHISIKDDSIKVKTENINIYHYGYLNSVVEEKNKRNRNMRILEKQLAEEPDNPYYQFCMGNEYTALNNPEKALEYYIPAYNKCRMTDIYVPKLIFRIVLSYQKLKKYEEALMFVDEGLKYYPNYTDLEYLRGNIFHETGKLGKAIKSFEKCLSLGDPPPVLSFIIGVGGYLASYALGNIYHQISDLDSALKYYNETLKLNPKFYDAIYKIGNVITSVTTDQEEIKKTIEQFFPQKTPEGFTMLADIMFCEKQYTLALNYINMALEHHINNDSLVFLKGQCLYHLRLFQEAIKEFTKIPENNKCYIPSLKLSYLCFSFMDELSRAEETLNKLYEINAPVDVIKVYSSLNNLFLKKEKIILSESKDESEVYLPIILEILDSILSVKEFDKFETALELFNCITNDDVLLFLSKLYYKHGFYDMSTKEIIRSIKLFDKIDVETSYILYKILSSKSYN</sequence>
<feature type="repeat" description="TPR" evidence="1">
    <location>
        <begin position="317"/>
        <end position="350"/>
    </location>
</feature>
<keyword evidence="3" id="KW-0808">Transferase</keyword>
<dbReference type="PROSITE" id="PS50005">
    <property type="entry name" value="TPR"/>
    <property type="match status" value="1"/>
</dbReference>
<dbReference type="Pfam" id="PF00535">
    <property type="entry name" value="Glycos_transf_2"/>
    <property type="match status" value="1"/>
</dbReference>
<keyword evidence="1" id="KW-0802">TPR repeat</keyword>
<dbReference type="EMBL" id="AZQP01000004">
    <property type="protein sequence ID" value="EYE89461.1"/>
    <property type="molecule type" value="Genomic_DNA"/>
</dbReference>
<reference evidence="3 4" key="1">
    <citation type="journal article" date="2014" name="Genome Announc.">
        <title>Draft Genome Sequence of Fervidicella metallireducens Strain AeBT, an Iron-Reducing Thermoanaerobe from the Great Artesian Basin.</title>
        <authorList>
            <person name="Patel B.K."/>
        </authorList>
    </citation>
    <scope>NUCLEOTIDE SEQUENCE [LARGE SCALE GENOMIC DNA]</scope>
    <source>
        <strain evidence="3 4">AeB</strain>
    </source>
</reference>
<evidence type="ECO:0000259" key="2">
    <source>
        <dbReference type="Pfam" id="PF00535"/>
    </source>
</evidence>